<dbReference type="GO" id="GO:0016787">
    <property type="term" value="F:hydrolase activity"/>
    <property type="evidence" value="ECO:0007669"/>
    <property type="project" value="UniProtKB-KW"/>
</dbReference>
<dbReference type="Pfam" id="PF04909">
    <property type="entry name" value="Amidohydro_2"/>
    <property type="match status" value="1"/>
</dbReference>
<accession>A0A1M5JK44</accession>
<gene>
    <name evidence="4" type="ORF">SAMN04488109_0115</name>
</gene>
<dbReference type="Proteomes" id="UP000184212">
    <property type="component" value="Unassembled WGS sequence"/>
</dbReference>
<dbReference type="InterPro" id="IPR006680">
    <property type="entry name" value="Amidohydro-rel"/>
</dbReference>
<dbReference type="OrthoDB" id="644687at2"/>
<dbReference type="PANTHER" id="PTHR21240">
    <property type="entry name" value="2-AMINO-3-CARBOXYLMUCONATE-6-SEMIALDEHYDE DECARBOXYLASE"/>
    <property type="match status" value="1"/>
</dbReference>
<dbReference type="RefSeq" id="WP_073129856.1">
    <property type="nucleotide sequence ID" value="NZ_FQWQ01000001.1"/>
</dbReference>
<dbReference type="EMBL" id="FQWQ01000001">
    <property type="protein sequence ID" value="SHG40932.1"/>
    <property type="molecule type" value="Genomic_DNA"/>
</dbReference>
<organism evidence="4 5">
    <name type="scientific">Chryseolinea serpens</name>
    <dbReference type="NCBI Taxonomy" id="947013"/>
    <lineage>
        <taxon>Bacteria</taxon>
        <taxon>Pseudomonadati</taxon>
        <taxon>Bacteroidota</taxon>
        <taxon>Cytophagia</taxon>
        <taxon>Cytophagales</taxon>
        <taxon>Fulvivirgaceae</taxon>
        <taxon>Chryseolinea</taxon>
    </lineage>
</organism>
<sequence length="358" mass="40894">MTIVKRFGVWLLFITAAAQAQTPDELLLKNYRPKSIYKIPITRIEKAKFPVIDMHSHPYGKTKADIQEWVKTMDKCGIEKTLILSYATGAKFDSIYQVYSAFGNRFEVWCGFDHTGYLEPGWSERAVKELERCARLGAKGVGELGDKGLGEFYSSPTKGWGMHIDDPRMKPLWKKCGELKLPVNVHVAEPMWMYEPMDSTNDGLMNAYEWKVDQTKPGILSHAQLIKTLENAVRDNPGTTFIACHYANCEYDLSILGNLFDKYPNLYADLAARYAETATIPRYMKAFFEKYQDRIVYGTDMGASPDMYAFTFRILESNDEHFYSNGQTGYHWALSGFGLSDAVLKKVYKTNAMKILKR</sequence>
<feature type="domain" description="Amidohydrolase-related" evidence="3">
    <location>
        <begin position="120"/>
        <end position="357"/>
    </location>
</feature>
<reference evidence="4 5" key="1">
    <citation type="submission" date="2016-11" db="EMBL/GenBank/DDBJ databases">
        <authorList>
            <person name="Jaros S."/>
            <person name="Januszkiewicz K."/>
            <person name="Wedrychowicz H."/>
        </authorList>
    </citation>
    <scope>NUCLEOTIDE SEQUENCE [LARGE SCALE GENOMIC DNA]</scope>
    <source>
        <strain evidence="4 5">DSM 24574</strain>
    </source>
</reference>
<dbReference type="STRING" id="947013.SAMN04488109_0115"/>
<dbReference type="AlphaFoldDB" id="A0A1M5JK44"/>
<dbReference type="GO" id="GO:0019748">
    <property type="term" value="P:secondary metabolic process"/>
    <property type="evidence" value="ECO:0007669"/>
    <property type="project" value="TreeGrafter"/>
</dbReference>
<dbReference type="SUPFAM" id="SSF51556">
    <property type="entry name" value="Metallo-dependent hydrolases"/>
    <property type="match status" value="1"/>
</dbReference>
<keyword evidence="1" id="KW-0456">Lyase</keyword>
<dbReference type="GO" id="GO:0016831">
    <property type="term" value="F:carboxy-lyase activity"/>
    <property type="evidence" value="ECO:0007669"/>
    <property type="project" value="InterPro"/>
</dbReference>
<feature type="signal peptide" evidence="2">
    <location>
        <begin position="1"/>
        <end position="20"/>
    </location>
</feature>
<dbReference type="Gene3D" id="3.20.20.140">
    <property type="entry name" value="Metal-dependent hydrolases"/>
    <property type="match status" value="1"/>
</dbReference>
<evidence type="ECO:0000256" key="1">
    <source>
        <dbReference type="ARBA" id="ARBA00023239"/>
    </source>
</evidence>
<evidence type="ECO:0000259" key="3">
    <source>
        <dbReference type="Pfam" id="PF04909"/>
    </source>
</evidence>
<proteinExistence type="predicted"/>
<name>A0A1M5JK44_9BACT</name>
<dbReference type="GO" id="GO:0005737">
    <property type="term" value="C:cytoplasm"/>
    <property type="evidence" value="ECO:0007669"/>
    <property type="project" value="TreeGrafter"/>
</dbReference>
<evidence type="ECO:0000256" key="2">
    <source>
        <dbReference type="SAM" id="SignalP"/>
    </source>
</evidence>
<evidence type="ECO:0000313" key="5">
    <source>
        <dbReference type="Proteomes" id="UP000184212"/>
    </source>
</evidence>
<dbReference type="PANTHER" id="PTHR21240:SF28">
    <property type="entry name" value="ISO-OROTATE DECARBOXYLASE (EUROFUNG)"/>
    <property type="match status" value="1"/>
</dbReference>
<keyword evidence="2" id="KW-0732">Signal</keyword>
<dbReference type="InterPro" id="IPR032465">
    <property type="entry name" value="ACMSD"/>
</dbReference>
<keyword evidence="5" id="KW-1185">Reference proteome</keyword>
<feature type="chain" id="PRO_5012047734" evidence="2">
    <location>
        <begin position="21"/>
        <end position="358"/>
    </location>
</feature>
<evidence type="ECO:0000313" key="4">
    <source>
        <dbReference type="EMBL" id="SHG40932.1"/>
    </source>
</evidence>
<protein>
    <submittedName>
        <fullName evidence="4">Predicted metal-dependent hydrolase, TIM-barrel fold</fullName>
    </submittedName>
</protein>
<dbReference type="InterPro" id="IPR032466">
    <property type="entry name" value="Metal_Hydrolase"/>
</dbReference>
<keyword evidence="4" id="KW-0378">Hydrolase</keyword>